<proteinExistence type="predicted"/>
<gene>
    <name evidence="1" type="ORF">XBO1_1300102</name>
</gene>
<organism evidence="1 2">
    <name type="scientific">Xenorhabdus bovienii str. oregonense</name>
    <dbReference type="NCBI Taxonomy" id="1398202"/>
    <lineage>
        <taxon>Bacteria</taxon>
        <taxon>Pseudomonadati</taxon>
        <taxon>Pseudomonadota</taxon>
        <taxon>Gammaproteobacteria</taxon>
        <taxon>Enterobacterales</taxon>
        <taxon>Morganellaceae</taxon>
        <taxon>Xenorhabdus</taxon>
    </lineage>
</organism>
<dbReference type="HOGENOM" id="CLU_3334997_0_0_6"/>
<evidence type="ECO:0000313" key="1">
    <source>
        <dbReference type="EMBL" id="CDH04528.1"/>
    </source>
</evidence>
<reference evidence="1" key="1">
    <citation type="submission" date="2013-07" db="EMBL/GenBank/DDBJ databases">
        <title>Sub-species coevolution in mutualistic symbiosis.</title>
        <authorList>
            <person name="Murfin K."/>
            <person name="Klassen J."/>
            <person name="Lee M."/>
            <person name="Forst S."/>
            <person name="Stock P."/>
            <person name="Goodrich-Blair H."/>
        </authorList>
    </citation>
    <scope>NUCLEOTIDE SEQUENCE [LARGE SCALE GENOMIC DNA]</scope>
    <source>
        <strain evidence="1">Oregonense</strain>
    </source>
</reference>
<evidence type="ECO:0000313" key="2">
    <source>
        <dbReference type="Proteomes" id="UP000028483"/>
    </source>
</evidence>
<sequence>MKIRPIFYSEVKAAYFAVKREDTLQEFKGRQERSAERE</sequence>
<dbReference type="AlphaFoldDB" id="A0A077P1C8"/>
<protein>
    <submittedName>
        <fullName evidence="1">Uncharacterized protein</fullName>
    </submittedName>
</protein>
<dbReference type="Proteomes" id="UP000028483">
    <property type="component" value="Unassembled WGS sequence"/>
</dbReference>
<dbReference type="EMBL" id="CBSX010000036">
    <property type="protein sequence ID" value="CDH04528.1"/>
    <property type="molecule type" value="Genomic_DNA"/>
</dbReference>
<name>A0A077P1C8_XENBV</name>
<comment type="caution">
    <text evidence="1">The sequence shown here is derived from an EMBL/GenBank/DDBJ whole genome shotgun (WGS) entry which is preliminary data.</text>
</comment>
<accession>A0A077P1C8</accession>